<dbReference type="InterPro" id="IPR025885">
    <property type="entry name" value="PapC_N"/>
</dbReference>
<keyword evidence="7 9" id="KW-0472">Membrane</keyword>
<dbReference type="PROSITE" id="PS01151">
    <property type="entry name" value="FIMBRIAL_USHER"/>
    <property type="match status" value="1"/>
</dbReference>
<protein>
    <submittedName>
        <fullName evidence="13">Fimbrial biogenesis outer membrane usher protein</fullName>
    </submittedName>
</protein>
<gene>
    <name evidence="13" type="ORF">D1Y85_25155</name>
</gene>
<dbReference type="EMBL" id="RQIS01000027">
    <property type="protein sequence ID" value="RQH00576.1"/>
    <property type="molecule type" value="Genomic_DNA"/>
</dbReference>
<evidence type="ECO:0000313" key="13">
    <source>
        <dbReference type="EMBL" id="RQH00576.1"/>
    </source>
</evidence>
<keyword evidence="5 9" id="KW-0812">Transmembrane</keyword>
<comment type="similarity">
    <text evidence="2 9">Belongs to the fimbrial export usher family.</text>
</comment>
<feature type="region of interest" description="Disordered" evidence="10">
    <location>
        <begin position="1"/>
        <end position="23"/>
    </location>
</feature>
<evidence type="ECO:0000259" key="12">
    <source>
        <dbReference type="Pfam" id="PF13954"/>
    </source>
</evidence>
<evidence type="ECO:0000256" key="1">
    <source>
        <dbReference type="ARBA" id="ARBA00004571"/>
    </source>
</evidence>
<evidence type="ECO:0000256" key="2">
    <source>
        <dbReference type="ARBA" id="ARBA00008064"/>
    </source>
</evidence>
<proteinExistence type="inferred from homology"/>
<dbReference type="FunFam" id="2.60.40.3110:FF:000001">
    <property type="entry name" value="Putative fimbrial outer membrane usher"/>
    <property type="match status" value="1"/>
</dbReference>
<keyword evidence="6" id="KW-0732">Signal</keyword>
<dbReference type="InterPro" id="IPR000015">
    <property type="entry name" value="Fimb_usher"/>
</dbReference>
<dbReference type="Pfam" id="PF13953">
    <property type="entry name" value="PapC_C"/>
    <property type="match status" value="1"/>
</dbReference>
<dbReference type="Proteomes" id="UP000272778">
    <property type="component" value="Unassembled WGS sequence"/>
</dbReference>
<keyword evidence="14" id="KW-1185">Reference proteome</keyword>
<dbReference type="Pfam" id="PF13954">
    <property type="entry name" value="PapC_N"/>
    <property type="match status" value="1"/>
</dbReference>
<accession>A0A3N6PN96</accession>
<evidence type="ECO:0000256" key="5">
    <source>
        <dbReference type="ARBA" id="ARBA00022692"/>
    </source>
</evidence>
<dbReference type="PANTHER" id="PTHR30451">
    <property type="entry name" value="OUTER MEMBRANE USHER PROTEIN"/>
    <property type="match status" value="1"/>
</dbReference>
<keyword evidence="4" id="KW-1134">Transmembrane beta strand</keyword>
<dbReference type="AlphaFoldDB" id="A0A3N6PN96"/>
<dbReference type="OrthoDB" id="6554712at2"/>
<organism evidence="13 14">
    <name type="scientific">Paraburkholderia dinghuensis</name>
    <dbReference type="NCBI Taxonomy" id="2305225"/>
    <lineage>
        <taxon>Bacteria</taxon>
        <taxon>Pseudomonadati</taxon>
        <taxon>Pseudomonadota</taxon>
        <taxon>Betaproteobacteria</taxon>
        <taxon>Burkholderiales</taxon>
        <taxon>Burkholderiaceae</taxon>
        <taxon>Paraburkholderia</taxon>
    </lineage>
</organism>
<feature type="region of interest" description="Disordered" evidence="10">
    <location>
        <begin position="869"/>
        <end position="890"/>
    </location>
</feature>
<keyword evidence="9" id="KW-1029">Fimbrium biogenesis</keyword>
<dbReference type="Gene3D" id="2.60.40.2070">
    <property type="match status" value="1"/>
</dbReference>
<evidence type="ECO:0000259" key="11">
    <source>
        <dbReference type="Pfam" id="PF13953"/>
    </source>
</evidence>
<feature type="domain" description="PapC-like C-terminal" evidence="11">
    <location>
        <begin position="785"/>
        <end position="849"/>
    </location>
</feature>
<evidence type="ECO:0000256" key="4">
    <source>
        <dbReference type="ARBA" id="ARBA00022452"/>
    </source>
</evidence>
<feature type="compositionally biased region" description="Basic and acidic residues" evidence="10">
    <location>
        <begin position="1"/>
        <end position="14"/>
    </location>
</feature>
<keyword evidence="3 9" id="KW-0813">Transport</keyword>
<feature type="domain" description="PapC N-terminal" evidence="12">
    <location>
        <begin position="59"/>
        <end position="208"/>
    </location>
</feature>
<dbReference type="InterPro" id="IPR018030">
    <property type="entry name" value="Fimbrial_membr_usher_CS"/>
</dbReference>
<reference evidence="13 14" key="1">
    <citation type="submission" date="2018-11" db="EMBL/GenBank/DDBJ databases">
        <title>Paraburkholderia sp. DHOA04, isolated from soil.</title>
        <authorList>
            <person name="Gao Z.-H."/>
            <person name="Qiu L.-H."/>
            <person name="Fu J.-C."/>
        </authorList>
    </citation>
    <scope>NUCLEOTIDE SEQUENCE [LARGE SCALE GENOMIC DNA]</scope>
    <source>
        <strain evidence="13 14">DHOA04</strain>
    </source>
</reference>
<comment type="caution">
    <text evidence="13">The sequence shown here is derived from an EMBL/GenBank/DDBJ whole genome shotgun (WGS) entry which is preliminary data.</text>
</comment>
<evidence type="ECO:0000313" key="14">
    <source>
        <dbReference type="Proteomes" id="UP000272778"/>
    </source>
</evidence>
<dbReference type="PANTHER" id="PTHR30451:SF20">
    <property type="entry name" value="FIMBRIAE USHER"/>
    <property type="match status" value="1"/>
</dbReference>
<evidence type="ECO:0000256" key="7">
    <source>
        <dbReference type="ARBA" id="ARBA00023136"/>
    </source>
</evidence>
<dbReference type="SUPFAM" id="SSF141729">
    <property type="entry name" value="FimD N-terminal domain-like"/>
    <property type="match status" value="1"/>
</dbReference>
<dbReference type="GO" id="GO:0015473">
    <property type="term" value="F:fimbrial usher porin activity"/>
    <property type="evidence" value="ECO:0007669"/>
    <property type="project" value="InterPro"/>
</dbReference>
<dbReference type="GO" id="GO:0009279">
    <property type="term" value="C:cell outer membrane"/>
    <property type="evidence" value="ECO:0007669"/>
    <property type="project" value="UniProtKB-SubCell"/>
</dbReference>
<dbReference type="InterPro" id="IPR025949">
    <property type="entry name" value="PapC-like_C"/>
</dbReference>
<evidence type="ECO:0000256" key="9">
    <source>
        <dbReference type="RuleBase" id="RU003884"/>
    </source>
</evidence>
<sequence>MPDRLEPRAADKNTNKTIHMSSSNSALFPRTRMSAAIMMAIAASASHSAWADVMVSQVQFDDLMLMKPKGGSIDVSRFGRGEVVMPGRYNVEMYRNGDWIGHLNVQFVAQQPGANATPCFDRALISRIGLNMAAFGEEQHDALAALDAGECIALDKLVPDATSSFDLSDFRLDLSIPQIALARNPSGYVSPELWDSGVTSATLAYNFNTFHSEGSGSRYDQSYLGLTSGINVGDWHFRSNGAFTSGTGAGTHYQDISTYVQRDLPSLRSQLTIGDSFTDGAMFDSIGVRGIQIGTNDQMLPDSMRGYAPVIRGIAMTNARVTVTQNGNRIYETNVAPGAFSIDDVYAVGYGGNLVVTVTEADGSQHSFTVPYSSVVQLLRPGISRFHFVVGQVRDVQLNDHPNFFQATYQRGINNLLTGYAGVNAARGYTAGLVGAAFNTPVGALALDLTYANATIPGVTNTRGQSLRISYSRMLPATGTDIAVAAYRYSSSGFWTMRDALLARQAIGYGPIGDTFYRQRNQLQVTLNQSLGTTWGNVYVVGSTQNYWNRSGTDTQVQVGYNNSLRLGSYNVGYNLSFARQRDATTGRIVTQALGTVTLPLGRSTHSPVLSLNIGQSSQSGASDQAMLTGTAGEHNQFAYGVTASHMSGVDSGGGNIQYRGVNSTLTASASTGTRYTQVGAGLSGGVVVHPGGMSLANSLSDTIGVVEAKGAQGASIENWPGVKVDNHGYAILPFLNPYHMNQVNVDPKGLPFDVEFSETSMQVAPRQNAVAMIRFGTKVGSSVLLTVRRKDGTLAPFGADVSDKAGTIIGTIGQGGHAFLRGLQDGGEYSVRWGAEPGDVCSYRYVLDKNADRKKPYEEVSVSCGPSAATLSDIQHPEMADPHAQGVAP</sequence>
<dbReference type="InterPro" id="IPR043142">
    <property type="entry name" value="PapC-like_C_sf"/>
</dbReference>
<dbReference type="InterPro" id="IPR042186">
    <property type="entry name" value="FimD_plug_dom"/>
</dbReference>
<evidence type="ECO:0000256" key="3">
    <source>
        <dbReference type="ARBA" id="ARBA00022448"/>
    </source>
</evidence>
<dbReference type="GO" id="GO:0009297">
    <property type="term" value="P:pilus assembly"/>
    <property type="evidence" value="ECO:0007669"/>
    <property type="project" value="InterPro"/>
</dbReference>
<evidence type="ECO:0000256" key="8">
    <source>
        <dbReference type="ARBA" id="ARBA00023237"/>
    </source>
</evidence>
<dbReference type="Gene3D" id="3.10.20.410">
    <property type="match status" value="1"/>
</dbReference>
<dbReference type="Gene3D" id="2.60.40.2610">
    <property type="entry name" value="Outer membrane usher protein FimD, plug domain"/>
    <property type="match status" value="1"/>
</dbReference>
<comment type="subcellular location">
    <subcellularLocation>
        <location evidence="1 9">Cell outer membrane</location>
        <topology evidence="1 9">Multi-pass membrane protein</topology>
    </subcellularLocation>
</comment>
<evidence type="ECO:0000256" key="6">
    <source>
        <dbReference type="ARBA" id="ARBA00022729"/>
    </source>
</evidence>
<dbReference type="InterPro" id="IPR037224">
    <property type="entry name" value="PapC_N_sf"/>
</dbReference>
<dbReference type="Pfam" id="PF00577">
    <property type="entry name" value="Usher"/>
    <property type="match status" value="1"/>
</dbReference>
<evidence type="ECO:0000256" key="10">
    <source>
        <dbReference type="SAM" id="MobiDB-lite"/>
    </source>
</evidence>
<dbReference type="Gene3D" id="2.60.40.3110">
    <property type="match status" value="1"/>
</dbReference>
<keyword evidence="8 9" id="KW-0998">Cell outer membrane</keyword>
<name>A0A3N6PN96_9BURK</name>